<keyword evidence="5" id="KW-0472">Membrane</keyword>
<name>A0A6L2JV88_TANCI</name>
<dbReference type="PANTHER" id="PTHR42648:SF32">
    <property type="entry name" value="RIBONUCLEASE H-LIKE DOMAIN, GAG-PRE-INTEGRASE DOMAIN PROTEIN-RELATED"/>
    <property type="match status" value="1"/>
</dbReference>
<feature type="transmembrane region" description="Helical" evidence="5">
    <location>
        <begin position="42"/>
        <end position="75"/>
    </location>
</feature>
<dbReference type="GO" id="GO:0003676">
    <property type="term" value="F:nucleic acid binding"/>
    <property type="evidence" value="ECO:0007669"/>
    <property type="project" value="InterPro"/>
</dbReference>
<proteinExistence type="predicted"/>
<keyword evidence="5" id="KW-1133">Transmembrane helix</keyword>
<evidence type="ECO:0000256" key="1">
    <source>
        <dbReference type="ARBA" id="ARBA00022723"/>
    </source>
</evidence>
<dbReference type="InterPro" id="IPR012337">
    <property type="entry name" value="RNaseH-like_sf"/>
</dbReference>
<dbReference type="PANTHER" id="PTHR42648">
    <property type="entry name" value="TRANSPOSASE, PUTATIVE-RELATED"/>
    <property type="match status" value="1"/>
</dbReference>
<dbReference type="InterPro" id="IPR001584">
    <property type="entry name" value="Integrase_cat-core"/>
</dbReference>
<dbReference type="InterPro" id="IPR039537">
    <property type="entry name" value="Retrotran_Ty1/copia-like"/>
</dbReference>
<keyword evidence="2" id="KW-0378">Hydrolase</keyword>
<sequence>MTYPVASLTLDSARSYVMQGAPFTQGTISSIPIGGNISLEGFLLQILLLVVIIVTVVIVAIILVVVIVVIVGVVIVVTIIGVVVVIGVFAIIKLLFVINAVTFPSILLGNPSMKTSISFSEFGTIVGHKVSNSWNLLIPGDLVGLLYSNRFGIGIPPGQGILVILNGDSPVPMRVVDGVLQPVAPTTAEQKLARKNELKARGTLLMALLDKHQLKFNSHKDAKTLMEAIDQSSSPQLDKEDLKQIDIDDLEEMNLRWKMAMKGHFVREYKSPKDSRRNCVVEPQRRTVLVETSTSNALVSQCDGVGSYDWSFQAEEEPANYAFMAFSSLSSSSDNEVVSCSKACSKAYAQLHSQYDKLTADFCKSQFDVISYQTGLESVEARLLVYKQNEFFFEEDIKLLNLEVHLRDNALVTLRQKLEKAEHERDDLKLKLEKFQTSSKNLTKLLASQTNEKTGLGYNSQVFTRAMFDCDDYLSLESDERTFMPPKLDLVFNTAPTAVETDHSAFNIKLIPTKPDQDLSHSIRPSTPIIEDWVSDSEDEFETKTPQIIPSFVQSTKQVKSLRPSVQHVETSIPIACPKPLSPKPTTVVTQSKPVPIIAVRPVSIVVPKFKVTRPGHAKPIVTKTNSPTRRHITRSLSLKASNSPPRVTAVTAPMVNVAQGMSSMVDMLPLDVTQRVVTFLEKEKSRQMCDKNNSVLFTDIECLVLSPDFKLPDVSQVLLRFPRENNMYIVNLKNIVPFRDLTCLFAKATIVESNLWHIRLGHINFKTMNKLVKGNLVRGLPTKVFENDNTCGAFKKGKQHIASCKTNPLSSVDQPLYMLHMDLFGPTFVKSLNKKSYCLVVTDDYSRFTWVFFSATKDETSHILKTFITGLEKQLSFKVKVIKSDNGTEFKNNDLNQFCGMKGIKRQFSNRVLVIKPHNKTPYKLLHGRTPNIGFMRPFGCPVIILNALDSLGKFNGKVDEGFLVGYSTKKKAKGKSLVESFIGYRDLSAEFKDCSDNSINEVNAAGTLVTTDAFQLPDDPDMPELEDIIYSNDEDNFGAEADFNNLETSIIVSPILTSRIHKDHHVTQIIGDLSSNTQTRSMTREVKDQVARIEAIRLFLADASFMGFMVYQIDVKSAFLYGTIEEEVYVCQPPGFEDPDHPDKVYKVVKVNDVTRLQALVDKKKVVVTKAIIQEALCLDDEEGVECKGFSGVETPLLEGMLVEKQIVEEGDADENDKNVNVGDVAEGDVSAAPGEVPIVAEEPSILSPTPPTPLPQPSQDIPSTSQRVKKLERKNKVKVVKSRRLQRVGTVQRVETSNETVLDDVSNQGRMFANMDANADIVLEEAKEVVDTVKDVQESAQDQGRIAESQAKIYKIDLDHANKVLSMQEDETEPAEFQEVVDVVTTAKLITKVVTTSSETLTAASTNLTTDEAQVHAVTLTTAPARVSVSTRRRKKGVVIRDPEESSPSIIIHAETKSKDKGKGILVEEPKPLKKQAQIEQDEKFTRELEAKLNKNIDWDEAIDHVKKKAKKDLAVKKYQGMSYDDIRPIFEAKFNTNVAYLQKTRDETEGEKSRALKRINETLAEKAAKRQKLNEELILLVERKYPLTRFTLDQMLNAVRIEVEEESEVSLELLRFIQQQHQKEMIIASDSLGSLWSSSPPKGRDPIDEDGDTEVRNSEVSVSLVFSPLHDEPYMEVMQTYDATNELNIPPLQAPIASPTDMPPVLSLYDSQDFLPLKEISPPKDAKTLIESSISASPSSSVGSSSSVRSITPPPGYPFDESIFAKLDNSLWIIPRLLRSKPVPEEPNEMPPKRKSTSAAPTMTQATIRQLIGDGIADAWEAQAATMANTDNPNRNTRPRETLVAKRETTKSS</sequence>
<evidence type="ECO:0000256" key="5">
    <source>
        <dbReference type="SAM" id="Phobius"/>
    </source>
</evidence>
<dbReference type="GO" id="GO:0015074">
    <property type="term" value="P:DNA integration"/>
    <property type="evidence" value="ECO:0007669"/>
    <property type="project" value="InterPro"/>
</dbReference>
<dbReference type="InterPro" id="IPR036397">
    <property type="entry name" value="RNaseH_sf"/>
</dbReference>
<dbReference type="SUPFAM" id="SSF53098">
    <property type="entry name" value="Ribonuclease H-like"/>
    <property type="match status" value="1"/>
</dbReference>
<feature type="coiled-coil region" evidence="3">
    <location>
        <begin position="411"/>
        <end position="438"/>
    </location>
</feature>
<dbReference type="Gene3D" id="3.30.420.10">
    <property type="entry name" value="Ribonuclease H-like superfamily/Ribonuclease H"/>
    <property type="match status" value="1"/>
</dbReference>
<reference evidence="7" key="1">
    <citation type="journal article" date="2019" name="Sci. Rep.">
        <title>Draft genome of Tanacetum cinerariifolium, the natural source of mosquito coil.</title>
        <authorList>
            <person name="Yamashiro T."/>
            <person name="Shiraishi A."/>
            <person name="Satake H."/>
            <person name="Nakayama K."/>
        </authorList>
    </citation>
    <scope>NUCLEOTIDE SEQUENCE</scope>
</reference>
<dbReference type="Pfam" id="PF00665">
    <property type="entry name" value="rve"/>
    <property type="match status" value="1"/>
</dbReference>
<feature type="compositionally biased region" description="Low complexity" evidence="4">
    <location>
        <begin position="1738"/>
        <end position="1754"/>
    </location>
</feature>
<dbReference type="GO" id="GO:0046872">
    <property type="term" value="F:metal ion binding"/>
    <property type="evidence" value="ECO:0007669"/>
    <property type="project" value="UniProtKB-KW"/>
</dbReference>
<keyword evidence="3" id="KW-0175">Coiled coil</keyword>
<keyword evidence="5" id="KW-0812">Transmembrane</keyword>
<feature type="region of interest" description="Disordered" evidence="4">
    <location>
        <begin position="1786"/>
        <end position="1806"/>
    </location>
</feature>
<protein>
    <recommendedName>
        <fullName evidence="6">Integrase catalytic domain-containing protein</fullName>
    </recommendedName>
</protein>
<dbReference type="GO" id="GO:0016787">
    <property type="term" value="F:hydrolase activity"/>
    <property type="evidence" value="ECO:0007669"/>
    <property type="project" value="UniProtKB-KW"/>
</dbReference>
<feature type="domain" description="Integrase catalytic" evidence="6">
    <location>
        <begin position="812"/>
        <end position="910"/>
    </location>
</feature>
<keyword evidence="1" id="KW-0479">Metal-binding</keyword>
<feature type="region of interest" description="Disordered" evidence="4">
    <location>
        <begin position="1738"/>
        <end position="1757"/>
    </location>
</feature>
<evidence type="ECO:0000256" key="3">
    <source>
        <dbReference type="SAM" id="Coils"/>
    </source>
</evidence>
<accession>A0A6L2JV88</accession>
<dbReference type="InterPro" id="IPR025724">
    <property type="entry name" value="GAG-pre-integrase_dom"/>
</dbReference>
<evidence type="ECO:0000256" key="2">
    <source>
        <dbReference type="ARBA" id="ARBA00022801"/>
    </source>
</evidence>
<dbReference type="Pfam" id="PF07727">
    <property type="entry name" value="RVT_2"/>
    <property type="match status" value="1"/>
</dbReference>
<evidence type="ECO:0000259" key="6">
    <source>
        <dbReference type="PROSITE" id="PS50994"/>
    </source>
</evidence>
<gene>
    <name evidence="7" type="ORF">Tci_011492</name>
</gene>
<evidence type="ECO:0000313" key="7">
    <source>
        <dbReference type="EMBL" id="GEU39514.1"/>
    </source>
</evidence>
<feature type="region of interest" description="Disordered" evidence="4">
    <location>
        <begin position="1640"/>
        <end position="1659"/>
    </location>
</feature>
<dbReference type="PROSITE" id="PS50994">
    <property type="entry name" value="INTEGRASE"/>
    <property type="match status" value="1"/>
</dbReference>
<evidence type="ECO:0000256" key="4">
    <source>
        <dbReference type="SAM" id="MobiDB-lite"/>
    </source>
</evidence>
<dbReference type="EMBL" id="BKCJ010001184">
    <property type="protein sequence ID" value="GEU39514.1"/>
    <property type="molecule type" value="Genomic_DNA"/>
</dbReference>
<organism evidence="7">
    <name type="scientific">Tanacetum cinerariifolium</name>
    <name type="common">Dalmatian daisy</name>
    <name type="synonym">Chrysanthemum cinerariifolium</name>
    <dbReference type="NCBI Taxonomy" id="118510"/>
    <lineage>
        <taxon>Eukaryota</taxon>
        <taxon>Viridiplantae</taxon>
        <taxon>Streptophyta</taxon>
        <taxon>Embryophyta</taxon>
        <taxon>Tracheophyta</taxon>
        <taxon>Spermatophyta</taxon>
        <taxon>Magnoliopsida</taxon>
        <taxon>eudicotyledons</taxon>
        <taxon>Gunneridae</taxon>
        <taxon>Pentapetalae</taxon>
        <taxon>asterids</taxon>
        <taxon>campanulids</taxon>
        <taxon>Asterales</taxon>
        <taxon>Asteraceae</taxon>
        <taxon>Asteroideae</taxon>
        <taxon>Anthemideae</taxon>
        <taxon>Anthemidinae</taxon>
        <taxon>Tanacetum</taxon>
    </lineage>
</organism>
<comment type="caution">
    <text evidence="7">The sequence shown here is derived from an EMBL/GenBank/DDBJ whole genome shotgun (WGS) entry which is preliminary data.</text>
</comment>
<dbReference type="InterPro" id="IPR013103">
    <property type="entry name" value="RVT_2"/>
</dbReference>
<feature type="region of interest" description="Disordered" evidence="4">
    <location>
        <begin position="1246"/>
        <end position="1267"/>
    </location>
</feature>
<dbReference type="Pfam" id="PF13976">
    <property type="entry name" value="gag_pre-integrs"/>
    <property type="match status" value="1"/>
</dbReference>
<feature type="coiled-coil region" evidence="3">
    <location>
        <begin position="1549"/>
        <end position="1587"/>
    </location>
</feature>
<feature type="compositionally biased region" description="Basic and acidic residues" evidence="4">
    <location>
        <begin position="1842"/>
        <end position="1857"/>
    </location>
</feature>
<feature type="region of interest" description="Disordered" evidence="4">
    <location>
        <begin position="1829"/>
        <end position="1857"/>
    </location>
</feature>